<dbReference type="HOGENOM" id="CLU_863314_0_0_1"/>
<organism evidence="2 3">
    <name type="scientific">Ceriporiopsis subvermispora (strain B)</name>
    <name type="common">White-rot fungus</name>
    <name type="synonym">Gelatoporia subvermispora</name>
    <dbReference type="NCBI Taxonomy" id="914234"/>
    <lineage>
        <taxon>Eukaryota</taxon>
        <taxon>Fungi</taxon>
        <taxon>Dikarya</taxon>
        <taxon>Basidiomycota</taxon>
        <taxon>Agaricomycotina</taxon>
        <taxon>Agaricomycetes</taxon>
        <taxon>Polyporales</taxon>
        <taxon>Gelatoporiaceae</taxon>
        <taxon>Gelatoporia</taxon>
    </lineage>
</organism>
<feature type="region of interest" description="Disordered" evidence="1">
    <location>
        <begin position="242"/>
        <end position="270"/>
    </location>
</feature>
<evidence type="ECO:0000256" key="1">
    <source>
        <dbReference type="SAM" id="MobiDB-lite"/>
    </source>
</evidence>
<proteinExistence type="predicted"/>
<feature type="compositionally biased region" description="Basic and acidic residues" evidence="1">
    <location>
        <begin position="1"/>
        <end position="11"/>
    </location>
</feature>
<sequence length="322" mass="34412">MLHPETTDHRPTSPQHHSTSQERPDTAPQHDRKGKGRARDDPIVSTGESSPAPTPDLRDTPPVQIMQPPTQSSASDLAQFAETTLKPSDRPRPVPRIRNRGLLESVHAHLAGRANQRDRDPNAPQISRARSTTQKSTPSAQSSSASAHEHKASSSRNSGTDSGHPGRPSLFERLSDSPSLPPSSSQSTGPSTPGGASHSSDDSAVARIVDARTRLLSKLLEEKCRHEVPTAADVSGARYADGLEQSASSTASCVGERPLPAEQEATDREAKLRSQALLRVRLAAAKKAASSQVAEPAPSSAEFSDVSSKEQMLKARLMQRRA</sequence>
<feature type="compositionally biased region" description="Low complexity" evidence="1">
    <location>
        <begin position="176"/>
        <end position="198"/>
    </location>
</feature>
<keyword evidence="3" id="KW-1185">Reference proteome</keyword>
<dbReference type="Proteomes" id="UP000016930">
    <property type="component" value="Unassembled WGS sequence"/>
</dbReference>
<gene>
    <name evidence="2" type="ORF">CERSUDRAFT_96235</name>
</gene>
<feature type="region of interest" description="Disordered" evidence="1">
    <location>
        <begin position="1"/>
        <end position="205"/>
    </location>
</feature>
<accession>M2RB56</accession>
<evidence type="ECO:0000313" key="3">
    <source>
        <dbReference type="Proteomes" id="UP000016930"/>
    </source>
</evidence>
<protein>
    <submittedName>
        <fullName evidence="2">Uncharacterized protein</fullName>
    </submittedName>
</protein>
<feature type="region of interest" description="Disordered" evidence="1">
    <location>
        <begin position="287"/>
        <end position="322"/>
    </location>
</feature>
<dbReference type="AlphaFoldDB" id="M2RB56"/>
<feature type="compositionally biased region" description="Polar residues" evidence="1">
    <location>
        <begin position="67"/>
        <end position="86"/>
    </location>
</feature>
<name>M2RB56_CERS8</name>
<feature type="compositionally biased region" description="Basic and acidic residues" evidence="1">
    <location>
        <begin position="19"/>
        <end position="42"/>
    </location>
</feature>
<feature type="compositionally biased region" description="Low complexity" evidence="1">
    <location>
        <begin position="131"/>
        <end position="146"/>
    </location>
</feature>
<evidence type="ECO:0000313" key="2">
    <source>
        <dbReference type="EMBL" id="EMD36011.1"/>
    </source>
</evidence>
<reference evidence="2 3" key="1">
    <citation type="journal article" date="2012" name="Proc. Natl. Acad. Sci. U.S.A.">
        <title>Comparative genomics of Ceriporiopsis subvermispora and Phanerochaete chrysosporium provide insight into selective ligninolysis.</title>
        <authorList>
            <person name="Fernandez-Fueyo E."/>
            <person name="Ruiz-Duenas F.J."/>
            <person name="Ferreira P."/>
            <person name="Floudas D."/>
            <person name="Hibbett D.S."/>
            <person name="Canessa P."/>
            <person name="Larrondo L.F."/>
            <person name="James T.Y."/>
            <person name="Seelenfreund D."/>
            <person name="Lobos S."/>
            <person name="Polanco R."/>
            <person name="Tello M."/>
            <person name="Honda Y."/>
            <person name="Watanabe T."/>
            <person name="Watanabe T."/>
            <person name="Ryu J.S."/>
            <person name="Kubicek C.P."/>
            <person name="Schmoll M."/>
            <person name="Gaskell J."/>
            <person name="Hammel K.E."/>
            <person name="St John F.J."/>
            <person name="Vanden Wymelenberg A."/>
            <person name="Sabat G."/>
            <person name="Splinter BonDurant S."/>
            <person name="Syed K."/>
            <person name="Yadav J.S."/>
            <person name="Doddapaneni H."/>
            <person name="Subramanian V."/>
            <person name="Lavin J.L."/>
            <person name="Oguiza J.A."/>
            <person name="Perez G."/>
            <person name="Pisabarro A.G."/>
            <person name="Ramirez L."/>
            <person name="Santoyo F."/>
            <person name="Master E."/>
            <person name="Coutinho P.M."/>
            <person name="Henrissat B."/>
            <person name="Lombard V."/>
            <person name="Magnuson J.K."/>
            <person name="Kuees U."/>
            <person name="Hori C."/>
            <person name="Igarashi K."/>
            <person name="Samejima M."/>
            <person name="Held B.W."/>
            <person name="Barry K.W."/>
            <person name="LaButti K.M."/>
            <person name="Lapidus A."/>
            <person name="Lindquist E.A."/>
            <person name="Lucas S.M."/>
            <person name="Riley R."/>
            <person name="Salamov A.A."/>
            <person name="Hoffmeister D."/>
            <person name="Schwenk D."/>
            <person name="Hadar Y."/>
            <person name="Yarden O."/>
            <person name="de Vries R.P."/>
            <person name="Wiebenga A."/>
            <person name="Stenlid J."/>
            <person name="Eastwood D."/>
            <person name="Grigoriev I.V."/>
            <person name="Berka R.M."/>
            <person name="Blanchette R.A."/>
            <person name="Kersten P."/>
            <person name="Martinez A.T."/>
            <person name="Vicuna R."/>
            <person name="Cullen D."/>
        </authorList>
    </citation>
    <scope>NUCLEOTIDE SEQUENCE [LARGE SCALE GENOMIC DNA]</scope>
    <source>
        <strain evidence="2 3">B</strain>
    </source>
</reference>
<dbReference type="EMBL" id="KB445799">
    <property type="protein sequence ID" value="EMD36011.1"/>
    <property type="molecule type" value="Genomic_DNA"/>
</dbReference>